<proteinExistence type="predicted"/>
<dbReference type="AlphaFoldDB" id="A0A369KBN0"/>
<reference evidence="2" key="1">
    <citation type="submission" date="2018-04" db="EMBL/GenBank/DDBJ databases">
        <title>Whole genome sequencing of Hypsizygus marmoreus.</title>
        <authorList>
            <person name="Choi I.-G."/>
            <person name="Min B."/>
            <person name="Kim J.-G."/>
            <person name="Kim S."/>
            <person name="Oh Y.-L."/>
            <person name="Kong W.-S."/>
            <person name="Park H."/>
            <person name="Jeong J."/>
            <person name="Song E.-S."/>
        </authorList>
    </citation>
    <scope>NUCLEOTIDE SEQUENCE [LARGE SCALE GENOMIC DNA]</scope>
    <source>
        <strain evidence="2">51987-8</strain>
    </source>
</reference>
<dbReference type="Proteomes" id="UP000076154">
    <property type="component" value="Unassembled WGS sequence"/>
</dbReference>
<dbReference type="OrthoDB" id="3265210at2759"/>
<name>A0A369KBN0_HYPMA</name>
<keyword evidence="3" id="KW-1185">Reference proteome</keyword>
<sequence length="414" mass="49470">MEQIRNNDGLNLHGIPKTDEQDQVDQTSELEEMRGQVSMLEQQNAMLERQIQDERKQMELLQERTTASVQEAEKDCNAWYEQCQDYKRVLDLNTRTNKADIEDLQGQVQMLKRHNKELERHLQNENERVELLEKQATNLVRQRDRARQECEEWQRQFLVVESRCKLLEIEVNEAKRKTGTKAKDNADGAQKPDRRSEVEESARKMRELLEEEQRLASEEKRRRKQEEAARKARNETEEKERARKAQREKEEKERARQEAWKKATELEQERCNKRDSRLHGSGGFWTDELALERFLLVSDEFERIKFSESKPLTSGRIPWPICNKRAYLSPGEIHWKEVETFFSYIRGMYPVLEYNKLVERTHRLFHPDRWQSRRILESVQDLELRRSLELAGNKVAQAMTPLWRKTKGYDDSVD</sequence>
<gene>
    <name evidence="2" type="ORF">Hypma_005938</name>
</gene>
<evidence type="ECO:0000313" key="3">
    <source>
        <dbReference type="Proteomes" id="UP000076154"/>
    </source>
</evidence>
<organism evidence="2 3">
    <name type="scientific">Hypsizygus marmoreus</name>
    <name type="common">White beech mushroom</name>
    <name type="synonym">Agaricus marmoreus</name>
    <dbReference type="NCBI Taxonomy" id="39966"/>
    <lineage>
        <taxon>Eukaryota</taxon>
        <taxon>Fungi</taxon>
        <taxon>Dikarya</taxon>
        <taxon>Basidiomycota</taxon>
        <taxon>Agaricomycotina</taxon>
        <taxon>Agaricomycetes</taxon>
        <taxon>Agaricomycetidae</taxon>
        <taxon>Agaricales</taxon>
        <taxon>Tricholomatineae</taxon>
        <taxon>Lyophyllaceae</taxon>
        <taxon>Hypsizygus</taxon>
    </lineage>
</organism>
<accession>A0A369KBN0</accession>
<feature type="region of interest" description="Disordered" evidence="1">
    <location>
        <begin position="177"/>
        <end position="273"/>
    </location>
</feature>
<dbReference type="InParanoid" id="A0A369KBN0"/>
<evidence type="ECO:0000256" key="1">
    <source>
        <dbReference type="SAM" id="MobiDB-lite"/>
    </source>
</evidence>
<protein>
    <submittedName>
        <fullName evidence="2">Uncharacterized protein</fullName>
    </submittedName>
</protein>
<dbReference type="EMBL" id="LUEZ02000004">
    <property type="protein sequence ID" value="RDB30840.1"/>
    <property type="molecule type" value="Genomic_DNA"/>
</dbReference>
<comment type="caution">
    <text evidence="2">The sequence shown here is derived from an EMBL/GenBank/DDBJ whole genome shotgun (WGS) entry which is preliminary data.</text>
</comment>
<evidence type="ECO:0000313" key="2">
    <source>
        <dbReference type="EMBL" id="RDB30840.1"/>
    </source>
</evidence>
<feature type="region of interest" description="Disordered" evidence="1">
    <location>
        <begin position="1"/>
        <end position="32"/>
    </location>
</feature>